<sequence length="58" mass="6664">MKIPVFATEEKLNGSYIVMKYDIVKGTYIELKGEVYLAIEDAKKRAIELNEDTEPIEI</sequence>
<dbReference type="Proteomes" id="UP000247973">
    <property type="component" value="Unassembled WGS sequence"/>
</dbReference>
<dbReference type="RefSeq" id="WP_170120091.1">
    <property type="nucleotide sequence ID" value="NZ_QICL01000030.1"/>
</dbReference>
<name>A0A2V3PJ71_9BACT</name>
<evidence type="ECO:0000313" key="2">
    <source>
        <dbReference type="Proteomes" id="UP000247973"/>
    </source>
</evidence>
<proteinExistence type="predicted"/>
<evidence type="ECO:0000313" key="1">
    <source>
        <dbReference type="EMBL" id="PXV60160.1"/>
    </source>
</evidence>
<reference evidence="1 2" key="1">
    <citation type="submission" date="2018-03" db="EMBL/GenBank/DDBJ databases">
        <title>Genomic Encyclopedia of Archaeal and Bacterial Type Strains, Phase II (KMG-II): from individual species to whole genera.</title>
        <authorList>
            <person name="Goeker M."/>
        </authorList>
    </citation>
    <scope>NUCLEOTIDE SEQUENCE [LARGE SCALE GENOMIC DNA]</scope>
    <source>
        <strain evidence="1 2">DSM 100214</strain>
    </source>
</reference>
<comment type="caution">
    <text evidence="1">The sequence shown here is derived from an EMBL/GenBank/DDBJ whole genome shotgun (WGS) entry which is preliminary data.</text>
</comment>
<gene>
    <name evidence="1" type="ORF">CLV62_1308</name>
</gene>
<keyword evidence="2" id="KW-1185">Reference proteome</keyword>
<protein>
    <submittedName>
        <fullName evidence="1">Uncharacterized protein</fullName>
    </submittedName>
</protein>
<dbReference type="EMBL" id="QICL01000030">
    <property type="protein sequence ID" value="PXV60160.1"/>
    <property type="molecule type" value="Genomic_DNA"/>
</dbReference>
<dbReference type="AlphaFoldDB" id="A0A2V3PJ71"/>
<accession>A0A2V3PJ71</accession>
<organism evidence="1 2">
    <name type="scientific">Dysgonomonas alginatilytica</name>
    <dbReference type="NCBI Taxonomy" id="1605892"/>
    <lineage>
        <taxon>Bacteria</taxon>
        <taxon>Pseudomonadati</taxon>
        <taxon>Bacteroidota</taxon>
        <taxon>Bacteroidia</taxon>
        <taxon>Bacteroidales</taxon>
        <taxon>Dysgonomonadaceae</taxon>
        <taxon>Dysgonomonas</taxon>
    </lineage>
</organism>